<dbReference type="PANTHER" id="PTHR36698">
    <property type="entry name" value="BLL5892 PROTEIN"/>
    <property type="match status" value="1"/>
</dbReference>
<evidence type="ECO:0000259" key="2">
    <source>
        <dbReference type="Pfam" id="PF02470"/>
    </source>
</evidence>
<dbReference type="EMBL" id="JBHSWE010000001">
    <property type="protein sequence ID" value="MFC6671584.1"/>
    <property type="molecule type" value="Genomic_DNA"/>
</dbReference>
<evidence type="ECO:0000256" key="1">
    <source>
        <dbReference type="SAM" id="Phobius"/>
    </source>
</evidence>
<keyword evidence="1" id="KW-1133">Transmembrane helix</keyword>
<keyword evidence="4" id="KW-1185">Reference proteome</keyword>
<reference evidence="4" key="1">
    <citation type="journal article" date="2019" name="Int. J. Syst. Evol. Microbiol.">
        <title>The Global Catalogue of Microorganisms (GCM) 10K type strain sequencing project: providing services to taxonomists for standard genome sequencing and annotation.</title>
        <authorList>
            <consortium name="The Broad Institute Genomics Platform"/>
            <consortium name="The Broad Institute Genome Sequencing Center for Infectious Disease"/>
            <person name="Wu L."/>
            <person name="Ma J."/>
        </authorList>
    </citation>
    <scope>NUCLEOTIDE SEQUENCE [LARGE SCALE GENOMIC DNA]</scope>
    <source>
        <strain evidence="4">NBRC 111756</strain>
    </source>
</reference>
<sequence length="131" mass="14033">METRAHHVIIGLFTLLGLGLALAFGLWLAKSGNDRDTLRYRVVFSEPVSGLTEGSLVQYNGLRVGEVSRLQLDPQDPRRVWADIEVSQSTPVNQGTRARQAIANITGAANILLSSGALDAPPLAGEGASRR</sequence>
<comment type="caution">
    <text evidence="3">The sequence shown here is derived from an EMBL/GenBank/DDBJ whole genome shotgun (WGS) entry which is preliminary data.</text>
</comment>
<dbReference type="RefSeq" id="WP_379910086.1">
    <property type="nucleotide sequence ID" value="NZ_JBHSWE010000001.1"/>
</dbReference>
<evidence type="ECO:0000313" key="3">
    <source>
        <dbReference type="EMBL" id="MFC6671584.1"/>
    </source>
</evidence>
<feature type="domain" description="Mce/MlaD" evidence="2">
    <location>
        <begin position="38"/>
        <end position="115"/>
    </location>
</feature>
<accession>A0ABW2A2G2</accession>
<dbReference type="PANTHER" id="PTHR36698:SF2">
    <property type="entry name" value="MCE_MLAD DOMAIN-CONTAINING PROTEIN"/>
    <property type="match status" value="1"/>
</dbReference>
<keyword evidence="1" id="KW-0472">Membrane</keyword>
<dbReference type="Pfam" id="PF02470">
    <property type="entry name" value="MlaD"/>
    <property type="match status" value="1"/>
</dbReference>
<name>A0ABW2A2G2_9GAMM</name>
<feature type="transmembrane region" description="Helical" evidence="1">
    <location>
        <begin position="6"/>
        <end position="29"/>
    </location>
</feature>
<proteinExistence type="predicted"/>
<evidence type="ECO:0000313" key="4">
    <source>
        <dbReference type="Proteomes" id="UP001596422"/>
    </source>
</evidence>
<gene>
    <name evidence="3" type="ORF">ACFQDL_17030</name>
</gene>
<dbReference type="Proteomes" id="UP001596422">
    <property type="component" value="Unassembled WGS sequence"/>
</dbReference>
<keyword evidence="1" id="KW-0812">Transmembrane</keyword>
<protein>
    <submittedName>
        <fullName evidence="3">MlaD family protein</fullName>
    </submittedName>
</protein>
<organism evidence="3 4">
    <name type="scientific">Marinobacterium aestuariivivens</name>
    <dbReference type="NCBI Taxonomy" id="1698799"/>
    <lineage>
        <taxon>Bacteria</taxon>
        <taxon>Pseudomonadati</taxon>
        <taxon>Pseudomonadota</taxon>
        <taxon>Gammaproteobacteria</taxon>
        <taxon>Oceanospirillales</taxon>
        <taxon>Oceanospirillaceae</taxon>
        <taxon>Marinobacterium</taxon>
    </lineage>
</organism>
<dbReference type="InterPro" id="IPR003399">
    <property type="entry name" value="Mce/MlaD"/>
</dbReference>